<feature type="domain" description="Leucine-binding protein" evidence="4">
    <location>
        <begin position="29"/>
        <end position="359"/>
    </location>
</feature>
<protein>
    <submittedName>
        <fullName evidence="5">ABC transporter substrate-binding protein</fullName>
    </submittedName>
</protein>
<feature type="signal peptide" evidence="3">
    <location>
        <begin position="1"/>
        <end position="23"/>
    </location>
</feature>
<dbReference type="PANTHER" id="PTHR47235">
    <property type="entry name" value="BLR6548 PROTEIN"/>
    <property type="match status" value="1"/>
</dbReference>
<evidence type="ECO:0000256" key="2">
    <source>
        <dbReference type="ARBA" id="ARBA00022729"/>
    </source>
</evidence>
<reference evidence="5" key="1">
    <citation type="journal article" date="2014" name="Int. J. Syst. Evol. Microbiol.">
        <title>Complete genome sequence of Corynebacterium casei LMG S-19264T (=DSM 44701T), isolated from a smear-ripened cheese.</title>
        <authorList>
            <consortium name="US DOE Joint Genome Institute (JGI-PGF)"/>
            <person name="Walter F."/>
            <person name="Albersmeier A."/>
            <person name="Kalinowski J."/>
            <person name="Ruckert C."/>
        </authorList>
    </citation>
    <scope>NUCLEOTIDE SEQUENCE</scope>
    <source>
        <strain evidence="5">CGMCC 1.12919</strain>
    </source>
</reference>
<gene>
    <name evidence="5" type="ORF">GCM10010994_21320</name>
</gene>
<dbReference type="Proteomes" id="UP000637002">
    <property type="component" value="Unassembled WGS sequence"/>
</dbReference>
<comment type="similarity">
    <text evidence="1">Belongs to the leucine-binding protein family.</text>
</comment>
<name>A0A916XCX1_9HYPH</name>
<comment type="caution">
    <text evidence="5">The sequence shown here is derived from an EMBL/GenBank/DDBJ whole genome shotgun (WGS) entry which is preliminary data.</text>
</comment>
<dbReference type="RefSeq" id="WP_188609119.1">
    <property type="nucleotide sequence ID" value="NZ_BMGG01000003.1"/>
</dbReference>
<keyword evidence="2 3" id="KW-0732">Signal</keyword>
<accession>A0A916XCX1</accession>
<keyword evidence="6" id="KW-1185">Reference proteome</keyword>
<evidence type="ECO:0000256" key="1">
    <source>
        <dbReference type="ARBA" id="ARBA00010062"/>
    </source>
</evidence>
<proteinExistence type="inferred from homology"/>
<reference evidence="5" key="2">
    <citation type="submission" date="2020-09" db="EMBL/GenBank/DDBJ databases">
        <authorList>
            <person name="Sun Q."/>
            <person name="Zhou Y."/>
        </authorList>
    </citation>
    <scope>NUCLEOTIDE SEQUENCE</scope>
    <source>
        <strain evidence="5">CGMCC 1.12919</strain>
    </source>
</reference>
<dbReference type="Pfam" id="PF13458">
    <property type="entry name" value="Peripla_BP_6"/>
    <property type="match status" value="1"/>
</dbReference>
<evidence type="ECO:0000256" key="3">
    <source>
        <dbReference type="SAM" id="SignalP"/>
    </source>
</evidence>
<dbReference type="SUPFAM" id="SSF53822">
    <property type="entry name" value="Periplasmic binding protein-like I"/>
    <property type="match status" value="1"/>
</dbReference>
<organism evidence="5 6">
    <name type="scientific">Chelatococcus reniformis</name>
    <dbReference type="NCBI Taxonomy" id="1494448"/>
    <lineage>
        <taxon>Bacteria</taxon>
        <taxon>Pseudomonadati</taxon>
        <taxon>Pseudomonadota</taxon>
        <taxon>Alphaproteobacteria</taxon>
        <taxon>Hyphomicrobiales</taxon>
        <taxon>Chelatococcaceae</taxon>
        <taxon>Chelatococcus</taxon>
    </lineage>
</organism>
<sequence>MRDRISAVSLAVLAVGLPAAARAEGPPSEIRIGQTMPYSGPASAYGVIGRVEAAYIDMINDKGGINGRKVKFISLDDAYSPPKTVEQTRRLVEQDEVMAVFGTVGTPTNLAVHKYLNNKKVPQLFVSTGATIWTEFKKYPWTIGWLPDYESEAKIYAKYVLKERPNGKIAILYQNDDSGRDYLRGFKAGLGADNAKRMIVAEASYQVSDATVDSQILTLQASGADVLFTHATPKFGAQAIRKVYEIGWKPLQLISTNSNTIAGTLAPAGLEKAQGLISAFILKDPSDSRWHNQPDYQAYLALLKKYAPTVDDKDSWAAYGYIAAQGLVKVLEQCGDDLSRENIMKQARNMDFTPGMLLPGIKAHTSPDNGYPPIKSMQLSRFEGTNWKPTGEVISGD</sequence>
<dbReference type="EMBL" id="BMGG01000003">
    <property type="protein sequence ID" value="GGC62486.1"/>
    <property type="molecule type" value="Genomic_DNA"/>
</dbReference>
<dbReference type="PANTHER" id="PTHR47235:SF1">
    <property type="entry name" value="BLR6548 PROTEIN"/>
    <property type="match status" value="1"/>
</dbReference>
<evidence type="ECO:0000313" key="5">
    <source>
        <dbReference type="EMBL" id="GGC62486.1"/>
    </source>
</evidence>
<evidence type="ECO:0000259" key="4">
    <source>
        <dbReference type="Pfam" id="PF13458"/>
    </source>
</evidence>
<dbReference type="Gene3D" id="3.40.50.2300">
    <property type="match status" value="2"/>
</dbReference>
<feature type="chain" id="PRO_5036918032" evidence="3">
    <location>
        <begin position="24"/>
        <end position="397"/>
    </location>
</feature>
<dbReference type="InterPro" id="IPR028082">
    <property type="entry name" value="Peripla_BP_I"/>
</dbReference>
<evidence type="ECO:0000313" key="6">
    <source>
        <dbReference type="Proteomes" id="UP000637002"/>
    </source>
</evidence>
<dbReference type="AlphaFoldDB" id="A0A916XCX1"/>
<dbReference type="InterPro" id="IPR028081">
    <property type="entry name" value="Leu-bd"/>
</dbReference>
<dbReference type="CDD" id="cd06343">
    <property type="entry name" value="PBP1_ABC_ligand_binding-like"/>
    <property type="match status" value="1"/>
</dbReference>